<dbReference type="AlphaFoldDB" id="A0A8T2PI73"/>
<feature type="region of interest" description="Disordered" evidence="1">
    <location>
        <begin position="31"/>
        <end position="73"/>
    </location>
</feature>
<accession>A0A8T2PI73</accession>
<feature type="compositionally biased region" description="Polar residues" evidence="1">
    <location>
        <begin position="391"/>
        <end position="400"/>
    </location>
</feature>
<evidence type="ECO:0000256" key="1">
    <source>
        <dbReference type="SAM" id="MobiDB-lite"/>
    </source>
</evidence>
<protein>
    <submittedName>
        <fullName evidence="2">Uncharacterized protein</fullName>
    </submittedName>
</protein>
<dbReference type="Proteomes" id="UP000824540">
    <property type="component" value="Unassembled WGS sequence"/>
</dbReference>
<evidence type="ECO:0000313" key="2">
    <source>
        <dbReference type="EMBL" id="KAG9350851.1"/>
    </source>
</evidence>
<keyword evidence="3" id="KW-1185">Reference proteome</keyword>
<dbReference type="EMBL" id="JAFBMS010000007">
    <property type="protein sequence ID" value="KAG9350851.1"/>
    <property type="molecule type" value="Genomic_DNA"/>
</dbReference>
<dbReference type="OrthoDB" id="8964165at2759"/>
<reference evidence="2" key="1">
    <citation type="thesis" date="2021" institute="BYU ScholarsArchive" country="Provo, UT, USA">
        <title>Applications of and Algorithms for Genome Assembly and Genomic Analyses with an Emphasis on Marine Teleosts.</title>
        <authorList>
            <person name="Pickett B.D."/>
        </authorList>
    </citation>
    <scope>NUCLEOTIDE SEQUENCE</scope>
    <source>
        <strain evidence="2">HI-2016</strain>
    </source>
</reference>
<feature type="compositionally biased region" description="Polar residues" evidence="1">
    <location>
        <begin position="368"/>
        <end position="384"/>
    </location>
</feature>
<proteinExistence type="predicted"/>
<feature type="compositionally biased region" description="Polar residues" evidence="1">
    <location>
        <begin position="254"/>
        <end position="270"/>
    </location>
</feature>
<evidence type="ECO:0000313" key="3">
    <source>
        <dbReference type="Proteomes" id="UP000824540"/>
    </source>
</evidence>
<dbReference type="InterPro" id="IPR008160">
    <property type="entry name" value="Collagen"/>
</dbReference>
<sequence>MLPEVKVNNSEETVSGQDIVMVMEYPAPEFRTETDAQSEPIPILESSSQVGTEEEAGPEELTKERETSQFRHPFFPKIARKVTSGSVKKASAATGQIVDSPVPNATENVHTLIYLTGNTKGSGRDALGFVRPVADIEINSSERVSDSLRAAALTGQLLEPIQLTIPVDPRVKYKEIMAKRSSTVSTMENSTTMKKELEMSGGQIDMEIQSGPLDFKTINYTLFEDLQGDTMDNLTDPDALGKQENEDSAMLQRMSRQNDTDFSQEGSLESPSGWEPIGNATLNDSGETEQMEPIAAPPIAEIQGTSGVKLTVHRLAGSNHIYNDTVTRTRGREGKPQIAKLETQEVKTILTGQLLPEKKGEERDICSQVGNGMTSSRNGTSCPQSPGGVSANLQPKQTHSGRIPTIKAGPRGPRGYQGSPGLPGPPGPKGDKGYAGPMGRTGRTGYRGPLGPPGMPAIVVWKSSEDEWETFKVL</sequence>
<comment type="caution">
    <text evidence="2">The sequence shown here is derived from an EMBL/GenBank/DDBJ whole genome shotgun (WGS) entry which is preliminary data.</text>
</comment>
<feature type="compositionally biased region" description="Basic and acidic residues" evidence="1">
    <location>
        <begin position="60"/>
        <end position="69"/>
    </location>
</feature>
<gene>
    <name evidence="2" type="ORF">JZ751_024740</name>
</gene>
<organism evidence="2 3">
    <name type="scientific">Albula glossodonta</name>
    <name type="common">roundjaw bonefish</name>
    <dbReference type="NCBI Taxonomy" id="121402"/>
    <lineage>
        <taxon>Eukaryota</taxon>
        <taxon>Metazoa</taxon>
        <taxon>Chordata</taxon>
        <taxon>Craniata</taxon>
        <taxon>Vertebrata</taxon>
        <taxon>Euteleostomi</taxon>
        <taxon>Actinopterygii</taxon>
        <taxon>Neopterygii</taxon>
        <taxon>Teleostei</taxon>
        <taxon>Albuliformes</taxon>
        <taxon>Albulidae</taxon>
        <taxon>Albula</taxon>
    </lineage>
</organism>
<dbReference type="PANTHER" id="PTHR24637">
    <property type="entry name" value="COLLAGEN"/>
    <property type="match status" value="1"/>
</dbReference>
<dbReference type="Pfam" id="PF01391">
    <property type="entry name" value="Collagen"/>
    <property type="match status" value="1"/>
</dbReference>
<feature type="region of interest" description="Disordered" evidence="1">
    <location>
        <begin position="367"/>
        <end position="452"/>
    </location>
</feature>
<feature type="region of interest" description="Disordered" evidence="1">
    <location>
        <begin position="229"/>
        <end position="289"/>
    </location>
</feature>
<name>A0A8T2PI73_9TELE</name>
<dbReference type="PANTHER" id="PTHR24637:SF421">
    <property type="entry name" value="CUTICLE COLLAGEN DPY-2"/>
    <property type="match status" value="1"/>
</dbReference>